<feature type="transmembrane region" description="Helical" evidence="2">
    <location>
        <begin position="345"/>
        <end position="367"/>
    </location>
</feature>
<feature type="transmembrane region" description="Helical" evidence="2">
    <location>
        <begin position="128"/>
        <end position="152"/>
    </location>
</feature>
<name>A0A1V0UGY7_STRVN</name>
<keyword evidence="2" id="KW-0812">Transmembrane</keyword>
<dbReference type="EMBL" id="CP020570">
    <property type="protein sequence ID" value="ARF64484.1"/>
    <property type="molecule type" value="Genomic_DNA"/>
</dbReference>
<dbReference type="OrthoDB" id="4127339at2"/>
<gene>
    <name evidence="3" type="ORF">B1H20_26160</name>
</gene>
<evidence type="ECO:0000313" key="4">
    <source>
        <dbReference type="Proteomes" id="UP000192445"/>
    </source>
</evidence>
<protein>
    <submittedName>
        <fullName evidence="3">Uncharacterized protein</fullName>
    </submittedName>
</protein>
<feature type="transmembrane region" description="Helical" evidence="2">
    <location>
        <begin position="158"/>
        <end position="180"/>
    </location>
</feature>
<feature type="transmembrane region" description="Helical" evidence="2">
    <location>
        <begin position="263"/>
        <end position="284"/>
    </location>
</feature>
<dbReference type="STRING" id="1935.B1H20_26160"/>
<keyword evidence="2" id="KW-0472">Membrane</keyword>
<dbReference type="KEGG" id="svu:B1H20_26160"/>
<evidence type="ECO:0000313" key="3">
    <source>
        <dbReference type="EMBL" id="ARF64484.1"/>
    </source>
</evidence>
<organism evidence="3 4">
    <name type="scientific">Streptomyces violaceoruber</name>
    <dbReference type="NCBI Taxonomy" id="1935"/>
    <lineage>
        <taxon>Bacteria</taxon>
        <taxon>Bacillati</taxon>
        <taxon>Actinomycetota</taxon>
        <taxon>Actinomycetes</taxon>
        <taxon>Kitasatosporales</taxon>
        <taxon>Streptomycetaceae</taxon>
        <taxon>Streptomyces</taxon>
        <taxon>Streptomyces violaceoruber group</taxon>
    </lineage>
</organism>
<evidence type="ECO:0000256" key="1">
    <source>
        <dbReference type="SAM" id="MobiDB-lite"/>
    </source>
</evidence>
<sequence>MRANRGPLGDERRDRGRELPPTRGVLITGGLVSVSGAAAAGCGALFGLLPLLAIIGGFAFPDDRPDFVTVFGGPLVAAGLGAAAFLTVLGYALTCRQLALAGMYAAANGSPSLGNAVEVRGPVSRTPFFPAITTTSVIGSLLLATAGVLLAASAWPPVAMTLLVLGVLCVPLVLALTAAGRRWARSASARLPAQALGEQGRARLLLGDADTKLRQQVKARDRAEATGLDRARTAARAALVIAVLAVMSPSLSPTTSLWQQVRLGGAGLGVLCLLLLPCIAVLRIRRLRRTLVRVRRGGADVTAVDRAHAVNATAAQASELHAATAVWAALGAGALGALAPRTTDGAPAVIVAGIWALGLAALVALAMHSDAAGPRLREEFGYRLPTQTPGNDNTWH</sequence>
<feature type="transmembrane region" description="Helical" evidence="2">
    <location>
        <begin position="67"/>
        <end position="93"/>
    </location>
</feature>
<dbReference type="Proteomes" id="UP000192445">
    <property type="component" value="Chromosome"/>
</dbReference>
<accession>A0A1V0UGY7</accession>
<feature type="compositionally biased region" description="Basic and acidic residues" evidence="1">
    <location>
        <begin position="8"/>
        <end position="20"/>
    </location>
</feature>
<feature type="region of interest" description="Disordered" evidence="1">
    <location>
        <begin position="1"/>
        <end position="20"/>
    </location>
</feature>
<dbReference type="RefSeq" id="WP_083193342.1">
    <property type="nucleotide sequence ID" value="NZ_CP020570.1"/>
</dbReference>
<dbReference type="AlphaFoldDB" id="A0A1V0UGY7"/>
<evidence type="ECO:0000256" key="2">
    <source>
        <dbReference type="SAM" id="Phobius"/>
    </source>
</evidence>
<feature type="transmembrane region" description="Helical" evidence="2">
    <location>
        <begin position="234"/>
        <end position="251"/>
    </location>
</feature>
<keyword evidence="2" id="KW-1133">Transmembrane helix</keyword>
<proteinExistence type="predicted"/>
<reference evidence="3 4" key="1">
    <citation type="submission" date="2017-03" db="EMBL/GenBank/DDBJ databases">
        <title>Complete Genome Sequence of a natural compounds producer, Streptomyces violaceus S21.</title>
        <authorList>
            <person name="Zhong C."/>
            <person name="Zhao Z."/>
            <person name="Fu J."/>
            <person name="Zong G."/>
            <person name="Qin R."/>
            <person name="Cao G."/>
        </authorList>
    </citation>
    <scope>NUCLEOTIDE SEQUENCE [LARGE SCALE GENOMIC DNA]</scope>
    <source>
        <strain evidence="3 4">S21</strain>
    </source>
</reference>
<feature type="transmembrane region" description="Helical" evidence="2">
    <location>
        <begin position="25"/>
        <end position="55"/>
    </location>
</feature>